<name>K6ZJB9_9ALTE</name>
<dbReference type="EMBL" id="BAEQ01000056">
    <property type="protein sequence ID" value="GAC30422.1"/>
    <property type="molecule type" value="Genomic_DNA"/>
</dbReference>
<evidence type="ECO:0000313" key="2">
    <source>
        <dbReference type="Proteomes" id="UP000006251"/>
    </source>
</evidence>
<evidence type="ECO:0000313" key="1">
    <source>
        <dbReference type="EMBL" id="GAC30422.1"/>
    </source>
</evidence>
<reference evidence="2" key="1">
    <citation type="journal article" date="2014" name="Environ. Microbiol.">
        <title>Comparative genomics of the marine bacterial genus Glaciecola reveals the high degree of genomic diversity and genomic characteristic for cold adaptation.</title>
        <authorList>
            <person name="Qin Q.L."/>
            <person name="Xie B.B."/>
            <person name="Yu Y."/>
            <person name="Shu Y.L."/>
            <person name="Rong J.C."/>
            <person name="Zhang Y.J."/>
            <person name="Zhao D.L."/>
            <person name="Chen X.L."/>
            <person name="Zhang X.Y."/>
            <person name="Chen B."/>
            <person name="Zhou B.C."/>
            <person name="Zhang Y.Z."/>
        </authorList>
    </citation>
    <scope>NUCLEOTIDE SEQUENCE [LARGE SCALE GENOMIC DNA]</scope>
    <source>
        <strain evidence="2">ACAM 615</strain>
    </source>
</reference>
<accession>K6ZJB9</accession>
<keyword evidence="2" id="KW-1185">Reference proteome</keyword>
<dbReference type="RefSeq" id="WP_006014499.1">
    <property type="nucleotide sequence ID" value="NZ_BAEQ01000056.1"/>
</dbReference>
<organism evidence="1 2">
    <name type="scientific">Brumicola pallidula DSM 14239 = ACAM 615</name>
    <dbReference type="NCBI Taxonomy" id="1121922"/>
    <lineage>
        <taxon>Bacteria</taxon>
        <taxon>Pseudomonadati</taxon>
        <taxon>Pseudomonadota</taxon>
        <taxon>Gammaproteobacteria</taxon>
        <taxon>Alteromonadales</taxon>
        <taxon>Alteromonadaceae</taxon>
        <taxon>Brumicola</taxon>
    </lineage>
</organism>
<proteinExistence type="predicted"/>
<dbReference type="AlphaFoldDB" id="K6ZJB9"/>
<comment type="caution">
    <text evidence="1">The sequence shown here is derived from an EMBL/GenBank/DDBJ whole genome shotgun (WGS) entry which is preliminary data.</text>
</comment>
<gene>
    <name evidence="1" type="ORF">GPAL_3580</name>
</gene>
<sequence>MSFTLKVYQVVSPKQLVGLGLKGNVFGEERRSDQVDAIGDLKKTHVSDSAEN</sequence>
<dbReference type="STRING" id="1121922.GCA_000428905_02046"/>
<protein>
    <submittedName>
        <fullName evidence="1">Uncharacterized protein</fullName>
    </submittedName>
</protein>
<dbReference type="Proteomes" id="UP000006251">
    <property type="component" value="Unassembled WGS sequence"/>
</dbReference>